<name>A0A841HYZ6_9DEIO</name>
<dbReference type="Gene3D" id="1.10.45.10">
    <property type="entry name" value="Vanillyl-alcohol Oxidase, Chain A, domain 4"/>
    <property type="match status" value="1"/>
</dbReference>
<dbReference type="EMBL" id="JACHHG010000005">
    <property type="protein sequence ID" value="MBB6098096.1"/>
    <property type="molecule type" value="Genomic_DNA"/>
</dbReference>
<dbReference type="InterPro" id="IPR036318">
    <property type="entry name" value="FAD-bd_PCMH-like_sf"/>
</dbReference>
<evidence type="ECO:0000259" key="5">
    <source>
        <dbReference type="PROSITE" id="PS51387"/>
    </source>
</evidence>
<evidence type="ECO:0000313" key="6">
    <source>
        <dbReference type="EMBL" id="MBB6098096.1"/>
    </source>
</evidence>
<gene>
    <name evidence="6" type="ORF">HNR42_001521</name>
</gene>
<dbReference type="RefSeq" id="WP_343058266.1">
    <property type="nucleotide sequence ID" value="NZ_JACHHG010000005.1"/>
</dbReference>
<dbReference type="Proteomes" id="UP000569951">
    <property type="component" value="Unassembled WGS sequence"/>
</dbReference>
<dbReference type="Gene3D" id="3.30.70.2740">
    <property type="match status" value="1"/>
</dbReference>
<keyword evidence="3" id="KW-0274">FAD</keyword>
<dbReference type="InterPro" id="IPR016164">
    <property type="entry name" value="FAD-linked_Oxase-like_C"/>
</dbReference>
<keyword evidence="2" id="KW-0285">Flavoprotein</keyword>
<dbReference type="EC" id="1.1.2.4" evidence="6"/>
<dbReference type="PROSITE" id="PS51387">
    <property type="entry name" value="FAD_PCMH"/>
    <property type="match status" value="1"/>
</dbReference>
<reference evidence="6 7" key="1">
    <citation type="submission" date="2020-08" db="EMBL/GenBank/DDBJ databases">
        <title>Genomic Encyclopedia of Type Strains, Phase IV (KMG-IV): sequencing the most valuable type-strain genomes for metagenomic binning, comparative biology and taxonomic classification.</title>
        <authorList>
            <person name="Goeker M."/>
        </authorList>
    </citation>
    <scope>NUCLEOTIDE SEQUENCE [LARGE SCALE GENOMIC DNA]</scope>
    <source>
        <strain evidence="6 7">DSM 21458</strain>
    </source>
</reference>
<dbReference type="GO" id="GO:0071949">
    <property type="term" value="F:FAD binding"/>
    <property type="evidence" value="ECO:0007669"/>
    <property type="project" value="InterPro"/>
</dbReference>
<dbReference type="SUPFAM" id="SSF56176">
    <property type="entry name" value="FAD-binding/transporter-associated domain-like"/>
    <property type="match status" value="1"/>
</dbReference>
<comment type="cofactor">
    <cofactor evidence="1">
        <name>FAD</name>
        <dbReference type="ChEBI" id="CHEBI:57692"/>
    </cofactor>
</comment>
<sequence length="536" mass="56260">MALRTATHIAHLRAPRGAAASAPLTRDPDALAGFLADAAYLPGGHAAALVRPRNEAELAAALRSSGPFLPIGAQSSVTGGATPYGETLLSLQHFAQLELEGARVRAGAGVSLSDLRGYLEERGACFPPVPTFEGAQVGGAVSTGASGPATFKYGGVRGGVCALTVVLASGEVLDLERGQVRAHPDGCFELRGPAGTRRVPVPGYRMPPVPKCSAGYFAAPGMDLLDLFIGAEGTLGVITEVTLEVVRPLPRRCVALIPCPDEARALALTAALRALALEGRASGRPELPDVSAIEYLDARCLEVLRADGADRRCAVRLDRADGALLLVQLELSEAQAERALVDLESALGDGPPLGPLGRLARLLEAHALLERSELALPGDTRRAAQFLALREAVPSALNARLARLQGGGQPQLSKVGADMIVPFEHLPQALAIYRQGFEAAGLDYAVWGHVSDGNLHPNLIPHRPEDLEPARRAVLEFGRAVRALGGSPLAEHGVGRSAVKKRLLRDLYGNAGLEAMRAVKRALDPDWKLAPGNLFD</sequence>
<evidence type="ECO:0000256" key="1">
    <source>
        <dbReference type="ARBA" id="ARBA00001974"/>
    </source>
</evidence>
<evidence type="ECO:0000313" key="7">
    <source>
        <dbReference type="Proteomes" id="UP000569951"/>
    </source>
</evidence>
<dbReference type="SUPFAM" id="SSF55103">
    <property type="entry name" value="FAD-linked oxidases, C-terminal domain"/>
    <property type="match status" value="1"/>
</dbReference>
<dbReference type="InterPro" id="IPR004113">
    <property type="entry name" value="FAD-bd_oxidored_4_C"/>
</dbReference>
<dbReference type="Pfam" id="PF01565">
    <property type="entry name" value="FAD_binding_4"/>
    <property type="match status" value="1"/>
</dbReference>
<accession>A0A841HYZ6</accession>
<dbReference type="AlphaFoldDB" id="A0A841HYZ6"/>
<evidence type="ECO:0000256" key="4">
    <source>
        <dbReference type="ARBA" id="ARBA00023002"/>
    </source>
</evidence>
<dbReference type="Gene3D" id="3.30.465.10">
    <property type="match status" value="1"/>
</dbReference>
<feature type="domain" description="FAD-binding PCMH-type" evidence="5">
    <location>
        <begin position="42"/>
        <end position="248"/>
    </location>
</feature>
<proteinExistence type="predicted"/>
<dbReference type="PANTHER" id="PTHR11748">
    <property type="entry name" value="D-LACTATE DEHYDROGENASE"/>
    <property type="match status" value="1"/>
</dbReference>
<dbReference type="InterPro" id="IPR016169">
    <property type="entry name" value="FAD-bd_PCMH_sub2"/>
</dbReference>
<dbReference type="Pfam" id="PF02913">
    <property type="entry name" value="FAD-oxidase_C"/>
    <property type="match status" value="1"/>
</dbReference>
<protein>
    <submittedName>
        <fullName evidence="6">D-lactate dehydrogenase (Cytochrome)</fullName>
        <ecNumber evidence="6">1.1.2.4</ecNumber>
    </submittedName>
</protein>
<dbReference type="InterPro" id="IPR006094">
    <property type="entry name" value="Oxid_FAD_bind_N"/>
</dbReference>
<dbReference type="GO" id="GO:0004458">
    <property type="term" value="F:D-lactate dehydrogenase (cytochrome) activity"/>
    <property type="evidence" value="ECO:0007669"/>
    <property type="project" value="UniProtKB-EC"/>
</dbReference>
<keyword evidence="4 6" id="KW-0560">Oxidoreductase</keyword>
<keyword evidence="7" id="KW-1185">Reference proteome</keyword>
<evidence type="ECO:0000256" key="2">
    <source>
        <dbReference type="ARBA" id="ARBA00022630"/>
    </source>
</evidence>
<dbReference type="Gene3D" id="3.30.43.10">
    <property type="entry name" value="Uridine Diphospho-n-acetylenolpyruvylglucosamine Reductase, domain 2"/>
    <property type="match status" value="1"/>
</dbReference>
<dbReference type="InterPro" id="IPR016166">
    <property type="entry name" value="FAD-bd_PCMH"/>
</dbReference>
<evidence type="ECO:0000256" key="3">
    <source>
        <dbReference type="ARBA" id="ARBA00022827"/>
    </source>
</evidence>
<dbReference type="InterPro" id="IPR016171">
    <property type="entry name" value="Vanillyl_alc_oxidase_C-sub2"/>
</dbReference>
<comment type="caution">
    <text evidence="6">The sequence shown here is derived from an EMBL/GenBank/DDBJ whole genome shotgun (WGS) entry which is preliminary data.</text>
</comment>
<organism evidence="6 7">
    <name type="scientific">Deinobacterium chartae</name>
    <dbReference type="NCBI Taxonomy" id="521158"/>
    <lineage>
        <taxon>Bacteria</taxon>
        <taxon>Thermotogati</taxon>
        <taxon>Deinococcota</taxon>
        <taxon>Deinococci</taxon>
        <taxon>Deinococcales</taxon>
        <taxon>Deinococcaceae</taxon>
        <taxon>Deinobacterium</taxon>
    </lineage>
</organism>
<dbReference type="InterPro" id="IPR016167">
    <property type="entry name" value="FAD-bd_PCMH_sub1"/>
</dbReference>